<feature type="region of interest" description="Disordered" evidence="1">
    <location>
        <begin position="1"/>
        <end position="102"/>
    </location>
</feature>
<protein>
    <submittedName>
        <fullName evidence="2">Uncharacterized protein</fullName>
    </submittedName>
</protein>
<evidence type="ECO:0000313" key="3">
    <source>
        <dbReference type="Proteomes" id="UP000255389"/>
    </source>
</evidence>
<dbReference type="EMBL" id="UGQY01000006">
    <property type="protein sequence ID" value="SUA31405.1"/>
    <property type="molecule type" value="Genomic_DNA"/>
</dbReference>
<accession>A0A378WC62</accession>
<evidence type="ECO:0000256" key="1">
    <source>
        <dbReference type="SAM" id="MobiDB-lite"/>
    </source>
</evidence>
<reference evidence="2 3" key="1">
    <citation type="submission" date="2018-06" db="EMBL/GenBank/DDBJ databases">
        <authorList>
            <consortium name="Pathogen Informatics"/>
            <person name="Doyle S."/>
        </authorList>
    </citation>
    <scope>NUCLEOTIDE SEQUENCE [LARGE SCALE GENOMIC DNA]</scope>
    <source>
        <strain evidence="2 3">NCTC1542</strain>
    </source>
</reference>
<organism evidence="2 3">
    <name type="scientific">Mycolicibacterium fortuitum</name>
    <name type="common">Mycobacterium fortuitum</name>
    <dbReference type="NCBI Taxonomy" id="1766"/>
    <lineage>
        <taxon>Bacteria</taxon>
        <taxon>Bacillati</taxon>
        <taxon>Actinomycetota</taxon>
        <taxon>Actinomycetes</taxon>
        <taxon>Mycobacteriales</taxon>
        <taxon>Mycobacteriaceae</taxon>
        <taxon>Mycolicibacterium</taxon>
    </lineage>
</organism>
<sequence>MSKLSRQELPAEDLGDLTRPTKKRAAGLANLVNAGAPRTVRGPEHPAGPEVPSSEENLAPPAPQPSPGSLITAPPAAPPAAPRTVVRKPGRPRTRSKPTSAVYVSPGVKKRFEKYRHDNKMTNLTVILKAISVKHKAGELEEIIKKSRYSTVPTDDLFPADPSAVRYLGGGDSQISFALTPEQEEVLDGITKTLGFETRSTWIAPVLNDFLPGRKEAAAG</sequence>
<feature type="compositionally biased region" description="Basic residues" evidence="1">
    <location>
        <begin position="85"/>
        <end position="96"/>
    </location>
</feature>
<proteinExistence type="predicted"/>
<evidence type="ECO:0000313" key="2">
    <source>
        <dbReference type="EMBL" id="SUA31405.1"/>
    </source>
</evidence>
<name>A0A378WC62_MYCFO</name>
<dbReference type="AlphaFoldDB" id="A0A378WC62"/>
<dbReference type="Proteomes" id="UP000255389">
    <property type="component" value="Unassembled WGS sequence"/>
</dbReference>
<feature type="compositionally biased region" description="Low complexity" evidence="1">
    <location>
        <begin position="26"/>
        <end position="36"/>
    </location>
</feature>
<gene>
    <name evidence="2" type="ORF">NCTC1542_06759</name>
</gene>